<accession>A0A5J4P1E5</accession>
<name>A0A5J4P1E5_9TREM</name>
<protein>
    <submittedName>
        <fullName evidence="1">Uncharacterized protein</fullName>
    </submittedName>
</protein>
<dbReference type="Gene3D" id="3.40.50.2300">
    <property type="match status" value="1"/>
</dbReference>
<keyword evidence="2" id="KW-1185">Reference proteome</keyword>
<organism evidence="1 2">
    <name type="scientific">Paragonimus westermani</name>
    <dbReference type="NCBI Taxonomy" id="34504"/>
    <lineage>
        <taxon>Eukaryota</taxon>
        <taxon>Metazoa</taxon>
        <taxon>Spiralia</taxon>
        <taxon>Lophotrochozoa</taxon>
        <taxon>Platyhelminthes</taxon>
        <taxon>Trematoda</taxon>
        <taxon>Digenea</taxon>
        <taxon>Plagiorchiida</taxon>
        <taxon>Troglotremata</taxon>
        <taxon>Troglotrematidae</taxon>
        <taxon>Paragonimus</taxon>
    </lineage>
</organism>
<dbReference type="InterPro" id="IPR028082">
    <property type="entry name" value="Peripla_BP_I"/>
</dbReference>
<proteinExistence type="predicted"/>
<dbReference type="AlphaFoldDB" id="A0A5J4P1E5"/>
<reference evidence="1 2" key="1">
    <citation type="journal article" date="2019" name="Gigascience">
        <title>Whole-genome sequence of the oriental lung fluke Paragonimus westermani.</title>
        <authorList>
            <person name="Oey H."/>
            <person name="Zakrzewski M."/>
            <person name="Narain K."/>
            <person name="Devi K.R."/>
            <person name="Agatsuma T."/>
            <person name="Nawaratna S."/>
            <person name="Gobert G.N."/>
            <person name="Jones M.K."/>
            <person name="Ragan M.A."/>
            <person name="McManus D.P."/>
            <person name="Krause L."/>
        </authorList>
    </citation>
    <scope>NUCLEOTIDE SEQUENCE [LARGE SCALE GENOMIC DNA]</scope>
    <source>
        <strain evidence="1 2">IND2009</strain>
    </source>
</reference>
<dbReference type="SUPFAM" id="SSF53822">
    <property type="entry name" value="Periplasmic binding protein-like I"/>
    <property type="match status" value="1"/>
</dbReference>
<gene>
    <name evidence="1" type="ORF">DEA37_0010737</name>
</gene>
<sequence length="233" mass="26478">MLIRNGIELLYTNTFPHPQLYGLSSNFFTQVVEESYRKTRIYLVVGEGYDALGLLDTMHEAGDYFVIGIDKRAHDASALQIWSNLENDETIVKSCVRNQPDCYHSYMQLTLTPLHQDRCEELQEYNMCYLKKAPFNFTLSSASFNLEPEAGYLVDAVWLYALAAGEILQAGGTVVDAGNGDLIAQRLINRRYKSSLGYLNEINELGDAQTNFMTRVQRKTKHYGISDRGKYSN</sequence>
<evidence type="ECO:0000313" key="2">
    <source>
        <dbReference type="Proteomes" id="UP000324629"/>
    </source>
</evidence>
<comment type="caution">
    <text evidence="1">The sequence shown here is derived from an EMBL/GenBank/DDBJ whole genome shotgun (WGS) entry which is preliminary data.</text>
</comment>
<dbReference type="EMBL" id="QNGE01000187">
    <property type="protein sequence ID" value="KAA3681509.1"/>
    <property type="molecule type" value="Genomic_DNA"/>
</dbReference>
<evidence type="ECO:0000313" key="1">
    <source>
        <dbReference type="EMBL" id="KAA3681509.1"/>
    </source>
</evidence>
<dbReference type="Proteomes" id="UP000324629">
    <property type="component" value="Unassembled WGS sequence"/>
</dbReference>